<gene>
    <name evidence="3" type="ORF">BGZ80_006626</name>
</gene>
<dbReference type="AlphaFoldDB" id="A0A9P6N004"/>
<feature type="region of interest" description="Disordered" evidence="2">
    <location>
        <begin position="1"/>
        <end position="49"/>
    </location>
</feature>
<accession>A0A9P6N004</accession>
<dbReference type="PANTHER" id="PTHR15243">
    <property type="entry name" value="SERINE/THREONINE-PROTEIN KINASE 19"/>
    <property type="match status" value="1"/>
</dbReference>
<comment type="similarity">
    <text evidence="1">Belongs to the STK19 family.</text>
</comment>
<feature type="compositionally biased region" description="Low complexity" evidence="2">
    <location>
        <begin position="158"/>
        <end position="168"/>
    </location>
</feature>
<sequence>MANIRGAQSTRLTLQQKRHQFLTNSSSIDTPEPTARSNNKPQSNDHEQLPKDTLGAIQYLLDLLHPSKVKQQKVFPRACMVHQIYSIIQDHTTVDRALAQLIKDGTIRKFYLAGTGSDEFAIMLTSDYVAQIQQAKEEYLRDLQEASDLNHQQRRQDSTSTSNSTTGTSKRKLGGSNQLTASKKVVIENNSSTESSSRIGKQKATAPTNLVDQSHTGEGIFDRFKDLVIGGHCMEISIQHSNIQTPVGRGSNFNNNSGGSNSNHAGAHSALNQLIRATNQEQAKTIKSETTITSLVPSAAAATVVGGGTVTQAVAITATLGRRELISDDVAYRFSFRQGGLFVTQFLKGRLEILRMIKRQTFGDMLTSVGWMI</sequence>
<evidence type="ECO:0000313" key="3">
    <source>
        <dbReference type="EMBL" id="KAG0018868.1"/>
    </source>
</evidence>
<evidence type="ECO:0000256" key="1">
    <source>
        <dbReference type="ARBA" id="ARBA00093458"/>
    </source>
</evidence>
<feature type="compositionally biased region" description="Polar residues" evidence="2">
    <location>
        <begin position="1"/>
        <end position="42"/>
    </location>
</feature>
<protein>
    <submittedName>
        <fullName evidence="3">Uncharacterized protein</fullName>
    </submittedName>
</protein>
<feature type="compositionally biased region" description="Polar residues" evidence="2">
    <location>
        <begin position="188"/>
        <end position="208"/>
    </location>
</feature>
<keyword evidence="4" id="KW-1185">Reference proteome</keyword>
<dbReference type="Pfam" id="PF10494">
    <property type="entry name" value="Stk19"/>
    <property type="match status" value="1"/>
</dbReference>
<dbReference type="PANTHER" id="PTHR15243:SF0">
    <property type="entry name" value="SERINE_THREONINE-PROTEIN KINASE 19"/>
    <property type="match status" value="1"/>
</dbReference>
<dbReference type="Proteomes" id="UP000703661">
    <property type="component" value="Unassembled WGS sequence"/>
</dbReference>
<evidence type="ECO:0000256" key="2">
    <source>
        <dbReference type="SAM" id="MobiDB-lite"/>
    </source>
</evidence>
<organism evidence="3 4">
    <name type="scientific">Entomortierella chlamydospora</name>
    <dbReference type="NCBI Taxonomy" id="101097"/>
    <lineage>
        <taxon>Eukaryota</taxon>
        <taxon>Fungi</taxon>
        <taxon>Fungi incertae sedis</taxon>
        <taxon>Mucoromycota</taxon>
        <taxon>Mortierellomycotina</taxon>
        <taxon>Mortierellomycetes</taxon>
        <taxon>Mortierellales</taxon>
        <taxon>Mortierellaceae</taxon>
        <taxon>Entomortierella</taxon>
    </lineage>
</organism>
<dbReference type="InterPro" id="IPR018865">
    <property type="entry name" value="STK19-like"/>
</dbReference>
<evidence type="ECO:0000313" key="4">
    <source>
        <dbReference type="Proteomes" id="UP000703661"/>
    </source>
</evidence>
<name>A0A9P6N004_9FUNG</name>
<proteinExistence type="inferred from homology"/>
<dbReference type="EMBL" id="JAAAID010000328">
    <property type="protein sequence ID" value="KAG0018868.1"/>
    <property type="molecule type" value="Genomic_DNA"/>
</dbReference>
<reference evidence="3" key="1">
    <citation type="journal article" date="2020" name="Fungal Divers.">
        <title>Resolving the Mortierellaceae phylogeny through synthesis of multi-gene phylogenetics and phylogenomics.</title>
        <authorList>
            <person name="Vandepol N."/>
            <person name="Liber J."/>
            <person name="Desiro A."/>
            <person name="Na H."/>
            <person name="Kennedy M."/>
            <person name="Barry K."/>
            <person name="Grigoriev I.V."/>
            <person name="Miller A.N."/>
            <person name="O'Donnell K."/>
            <person name="Stajich J.E."/>
            <person name="Bonito G."/>
        </authorList>
    </citation>
    <scope>NUCLEOTIDE SEQUENCE</scope>
    <source>
        <strain evidence="3">NRRL 2769</strain>
    </source>
</reference>
<feature type="region of interest" description="Disordered" evidence="2">
    <location>
        <begin position="147"/>
        <end position="208"/>
    </location>
</feature>
<comment type="caution">
    <text evidence="3">The sequence shown here is derived from an EMBL/GenBank/DDBJ whole genome shotgun (WGS) entry which is preliminary data.</text>
</comment>